<dbReference type="Pfam" id="PF21404">
    <property type="entry name" value="AMG1_III"/>
    <property type="match status" value="1"/>
</dbReference>
<dbReference type="Gene3D" id="3.30.310.50">
    <property type="entry name" value="Alpha-D-phosphohexomutase, C-terminal domain"/>
    <property type="match status" value="1"/>
</dbReference>
<evidence type="ECO:0000313" key="4">
    <source>
        <dbReference type="Proteomes" id="UP001432027"/>
    </source>
</evidence>
<organism evidence="3 4">
    <name type="scientific">Pristionchus entomophagus</name>
    <dbReference type="NCBI Taxonomy" id="358040"/>
    <lineage>
        <taxon>Eukaryota</taxon>
        <taxon>Metazoa</taxon>
        <taxon>Ecdysozoa</taxon>
        <taxon>Nematoda</taxon>
        <taxon>Chromadorea</taxon>
        <taxon>Rhabditida</taxon>
        <taxon>Rhabditina</taxon>
        <taxon>Diplogasteromorpha</taxon>
        <taxon>Diplogasteroidea</taxon>
        <taxon>Neodiplogasteridae</taxon>
        <taxon>Pristionchus</taxon>
    </lineage>
</organism>
<dbReference type="EMBL" id="BTSX01000004">
    <property type="protein sequence ID" value="GMS93059.1"/>
    <property type="molecule type" value="Genomic_DNA"/>
</dbReference>
<dbReference type="SUPFAM" id="SSF55957">
    <property type="entry name" value="Phosphoglucomutase, C-terminal domain"/>
    <property type="match status" value="1"/>
</dbReference>
<proteinExistence type="predicted"/>
<dbReference type="InterPro" id="IPR036900">
    <property type="entry name" value="A-D-PHexomutase_C_sf"/>
</dbReference>
<gene>
    <name evidence="3" type="ORF">PENTCL1PPCAC_15234</name>
</gene>
<feature type="domain" description="Alpha-D-phosphohexomutase C-terminal" evidence="1">
    <location>
        <begin position="219"/>
        <end position="279"/>
    </location>
</feature>
<accession>A0AAV5TFC1</accession>
<protein>
    <recommendedName>
        <fullName evidence="5">Alpha-D-phosphohexomutase C-terminal domain-containing protein</fullName>
    </recommendedName>
</protein>
<dbReference type="AlphaFoldDB" id="A0AAV5TFC1"/>
<dbReference type="PANTHER" id="PTHR45955">
    <property type="entry name" value="PHOSPHOACETYLGLUCOSAMINE MUTASE"/>
    <property type="match status" value="1"/>
</dbReference>
<dbReference type="PANTHER" id="PTHR45955:SF1">
    <property type="entry name" value="PHOSPHOACETYLGLUCOSAMINE MUTASE"/>
    <property type="match status" value="1"/>
</dbReference>
<sequence length="291" mass="32998">MLNHECGTDFVKMSHTAPAGFEDVPVNERCAVSDGYAGRLVYFYKKEDGQIELLDGDKIALLITKFYKEHISSLGLQDDCTFACVQTAYANSNSTRYLKKELDITPICVPTGAKHLRREAAKYDCDIYFEANGHETVTYSTRFYELLERLDSEESIRLRAMSRLINKIVGDAMANLLAVELILRHYDWSVQEWAAMYENTPNKQIKITVFDRAAFITTNDEQKLLQPESLQVLIDEAVTRRGEKARAFLRPSGTENIVRVYAEAASQADADLLAAEIERATDYYKDVDSDS</sequence>
<reference evidence="3" key="1">
    <citation type="submission" date="2023-10" db="EMBL/GenBank/DDBJ databases">
        <title>Genome assembly of Pristionchus species.</title>
        <authorList>
            <person name="Yoshida K."/>
            <person name="Sommer R.J."/>
        </authorList>
    </citation>
    <scope>NUCLEOTIDE SEQUENCE</scope>
    <source>
        <strain evidence="3">RS0144</strain>
    </source>
</reference>
<comment type="caution">
    <text evidence="3">The sequence shown here is derived from an EMBL/GenBank/DDBJ whole genome shotgun (WGS) entry which is preliminary data.</text>
</comment>
<evidence type="ECO:0000259" key="2">
    <source>
        <dbReference type="Pfam" id="PF21404"/>
    </source>
</evidence>
<name>A0AAV5TFC1_9BILA</name>
<dbReference type="InterPro" id="IPR049022">
    <property type="entry name" value="AMG1_III"/>
</dbReference>
<dbReference type="FunFam" id="3.30.310.50:FF:000003">
    <property type="entry name" value="Phosphoacetylglucosamine mutase"/>
    <property type="match status" value="1"/>
</dbReference>
<feature type="domain" description="Phosphoacetylglucosamine mutase AMG1" evidence="2">
    <location>
        <begin position="55"/>
        <end position="188"/>
    </location>
</feature>
<dbReference type="GO" id="GO:0006048">
    <property type="term" value="P:UDP-N-acetylglucosamine biosynthetic process"/>
    <property type="evidence" value="ECO:0007669"/>
    <property type="project" value="TreeGrafter"/>
</dbReference>
<dbReference type="Pfam" id="PF00408">
    <property type="entry name" value="PGM_PMM_IV"/>
    <property type="match status" value="1"/>
</dbReference>
<dbReference type="Proteomes" id="UP001432027">
    <property type="component" value="Unassembled WGS sequence"/>
</dbReference>
<evidence type="ECO:0008006" key="5">
    <source>
        <dbReference type="Google" id="ProtNLM"/>
    </source>
</evidence>
<evidence type="ECO:0000259" key="1">
    <source>
        <dbReference type="Pfam" id="PF00408"/>
    </source>
</evidence>
<evidence type="ECO:0000313" key="3">
    <source>
        <dbReference type="EMBL" id="GMS93059.1"/>
    </source>
</evidence>
<dbReference type="GO" id="GO:0004610">
    <property type="term" value="F:phosphoacetylglucosamine mutase activity"/>
    <property type="evidence" value="ECO:0007669"/>
    <property type="project" value="TreeGrafter"/>
</dbReference>
<keyword evidence="4" id="KW-1185">Reference proteome</keyword>
<dbReference type="InterPro" id="IPR005843">
    <property type="entry name" value="A-D-PHexomutase_C"/>
</dbReference>